<dbReference type="GO" id="GO:0004239">
    <property type="term" value="F:initiator methionyl aminopeptidase activity"/>
    <property type="evidence" value="ECO:0007669"/>
    <property type="project" value="UniProtKB-EC"/>
</dbReference>
<evidence type="ECO:0000256" key="4">
    <source>
        <dbReference type="ARBA" id="ARBA00022723"/>
    </source>
</evidence>
<dbReference type="HAMAP" id="MF_01974">
    <property type="entry name" value="MetAP_1"/>
    <property type="match status" value="1"/>
</dbReference>
<feature type="binding site" evidence="6">
    <location>
        <position position="135"/>
    </location>
    <ligand>
        <name>a divalent metal cation</name>
        <dbReference type="ChEBI" id="CHEBI:60240"/>
        <label>1</label>
    </ligand>
</feature>
<keyword evidence="3 6" id="KW-0645">Protease</keyword>
<dbReference type="Gene3D" id="3.90.230.10">
    <property type="entry name" value="Creatinase/methionine aminopeptidase superfamily"/>
    <property type="match status" value="1"/>
</dbReference>
<comment type="catalytic activity">
    <reaction evidence="6 7">
        <text>Release of N-terminal amino acids, preferentially methionine, from peptides and arylamides.</text>
        <dbReference type="EC" id="3.4.11.18"/>
    </reaction>
</comment>
<accession>A0ABT7UKA6</accession>
<dbReference type="NCBIfam" id="TIGR00500">
    <property type="entry name" value="met_pdase_I"/>
    <property type="match status" value="1"/>
</dbReference>
<evidence type="ECO:0000259" key="8">
    <source>
        <dbReference type="Pfam" id="PF00557"/>
    </source>
</evidence>
<feature type="binding site" evidence="6">
    <location>
        <position position="274"/>
    </location>
    <ligand>
        <name>a divalent metal cation</name>
        <dbReference type="ChEBI" id="CHEBI:60240"/>
        <label>2</label>
        <note>catalytic</note>
    </ligand>
</feature>
<dbReference type="EC" id="3.4.11.18" evidence="6 7"/>
<dbReference type="InterPro" id="IPR000994">
    <property type="entry name" value="Pept_M24"/>
</dbReference>
<dbReference type="Proteomes" id="UP001529275">
    <property type="component" value="Unassembled WGS sequence"/>
</dbReference>
<evidence type="ECO:0000256" key="3">
    <source>
        <dbReference type="ARBA" id="ARBA00022670"/>
    </source>
</evidence>
<keyword evidence="4 6" id="KW-0479">Metal-binding</keyword>
<comment type="subunit">
    <text evidence="6">Monomer.</text>
</comment>
<comment type="function">
    <text evidence="1 6">Removes the N-terminal methionine from nascent proteins. The N-terminal methionine is often cleaved when the second residue in the primary sequence is small and uncharged (Met-Ala-, Cys, Gly, Pro, Ser, Thr, or Val). Requires deformylation of the N(alpha)-formylated initiator methionine before it can be hydrolyzed.</text>
</comment>
<protein>
    <recommendedName>
        <fullName evidence="6 7">Methionine aminopeptidase</fullName>
        <shortName evidence="6">MAP</shortName>
        <shortName evidence="6">MetAP</shortName>
        <ecNumber evidence="6 7">3.4.11.18</ecNumber>
    </recommendedName>
    <alternativeName>
        <fullName evidence="6">Peptidase M</fullName>
    </alternativeName>
</protein>
<dbReference type="SUPFAM" id="SSF55920">
    <property type="entry name" value="Creatinase/aminopeptidase"/>
    <property type="match status" value="1"/>
</dbReference>
<feature type="binding site" evidence="6">
    <location>
        <position position="274"/>
    </location>
    <ligand>
        <name>a divalent metal cation</name>
        <dbReference type="ChEBI" id="CHEBI:60240"/>
        <label>1</label>
    </ligand>
</feature>
<keyword evidence="5 6" id="KW-0378">Hydrolase</keyword>
<dbReference type="NCBIfam" id="NF008970">
    <property type="entry name" value="PRK12318.1"/>
    <property type="match status" value="1"/>
</dbReference>
<feature type="binding site" evidence="6">
    <location>
        <position position="146"/>
    </location>
    <ligand>
        <name>a divalent metal cation</name>
        <dbReference type="ChEBI" id="CHEBI:60240"/>
        <label>1</label>
    </ligand>
</feature>
<keyword evidence="2 6" id="KW-0031">Aminopeptidase</keyword>
<feature type="binding site" evidence="6">
    <location>
        <position position="146"/>
    </location>
    <ligand>
        <name>a divalent metal cation</name>
        <dbReference type="ChEBI" id="CHEBI:60240"/>
        <label>2</label>
        <note>catalytic</note>
    </ligand>
</feature>
<dbReference type="InterPro" id="IPR002467">
    <property type="entry name" value="Pept_M24A_MAP1"/>
</dbReference>
<keyword evidence="10" id="KW-1185">Reference proteome</keyword>
<sequence>MKRFGNDECWCGSHKKYKKCHEKFDGRLQYLKKQGYVIPKRAMIKNDKQIEGIRQAAIVNNGLLDYIEEHICAGMTTQQIDDMTVEYLNSHDASSADLHYEGYPKSICTSVNDEVCHGIPSDDVILKDGDIINVDATTCYKGYYADASRMFMIGNVSDEAKQLVAVTRECLYKGIESIQPFKSTISDIGRAIETHAHQYGYSVVREFCGHGVGLSMHEDPYVLHFDPHCPTTVLVPGMVITIEPMINAGERFIHIGSNDWTAYTDDGSLSAQWEHTLLVTDTGVEILSM</sequence>
<dbReference type="InterPro" id="IPR001714">
    <property type="entry name" value="Pept_M24_MAP"/>
</dbReference>
<dbReference type="SUPFAM" id="SSF103642">
    <property type="entry name" value="Sec-C motif"/>
    <property type="match status" value="1"/>
</dbReference>
<dbReference type="RefSeq" id="WP_087297350.1">
    <property type="nucleotide sequence ID" value="NZ_JAUDCK010000040.1"/>
</dbReference>
<evidence type="ECO:0000256" key="7">
    <source>
        <dbReference type="RuleBase" id="RU003653"/>
    </source>
</evidence>
<dbReference type="PANTHER" id="PTHR43330">
    <property type="entry name" value="METHIONINE AMINOPEPTIDASE"/>
    <property type="match status" value="1"/>
</dbReference>
<dbReference type="Pfam" id="PF00557">
    <property type="entry name" value="Peptidase_M24"/>
    <property type="match status" value="1"/>
</dbReference>
<evidence type="ECO:0000256" key="5">
    <source>
        <dbReference type="ARBA" id="ARBA00022801"/>
    </source>
</evidence>
<feature type="domain" description="Peptidase M24" evidence="8">
    <location>
        <begin position="51"/>
        <end position="281"/>
    </location>
</feature>
<dbReference type="PANTHER" id="PTHR43330:SF8">
    <property type="entry name" value="METHIONINE AMINOPEPTIDASE 1D, MITOCHONDRIAL"/>
    <property type="match status" value="1"/>
</dbReference>
<dbReference type="Pfam" id="PF02810">
    <property type="entry name" value="SEC-C"/>
    <property type="match status" value="1"/>
</dbReference>
<feature type="binding site" evidence="6">
    <location>
        <position position="217"/>
    </location>
    <ligand>
        <name>substrate</name>
    </ligand>
</feature>
<organism evidence="9 10">
    <name type="scientific">Massilimicrobiota timonensis</name>
    <dbReference type="NCBI Taxonomy" id="1776392"/>
    <lineage>
        <taxon>Bacteria</taxon>
        <taxon>Bacillati</taxon>
        <taxon>Bacillota</taxon>
        <taxon>Erysipelotrichia</taxon>
        <taxon>Erysipelotrichales</taxon>
        <taxon>Erysipelotrichaceae</taxon>
        <taxon>Massilimicrobiota</taxon>
    </lineage>
</organism>
<evidence type="ECO:0000256" key="6">
    <source>
        <dbReference type="HAMAP-Rule" id="MF_01974"/>
    </source>
</evidence>
<dbReference type="InterPro" id="IPR004027">
    <property type="entry name" value="SEC_C_motif"/>
</dbReference>
<dbReference type="InterPro" id="IPR036005">
    <property type="entry name" value="Creatinase/aminopeptidase-like"/>
</dbReference>
<dbReference type="EMBL" id="JAUDCK010000040">
    <property type="protein sequence ID" value="MDM8196570.1"/>
    <property type="molecule type" value="Genomic_DNA"/>
</dbReference>
<dbReference type="CDD" id="cd01086">
    <property type="entry name" value="MetAP1"/>
    <property type="match status" value="1"/>
</dbReference>
<reference evidence="10" key="1">
    <citation type="submission" date="2023-06" db="EMBL/GenBank/DDBJ databases">
        <title>Identification and characterization of horizontal gene transfer across gut microbiota members of farm animals based on homology search.</title>
        <authorList>
            <person name="Zeman M."/>
            <person name="Kubasova T."/>
            <person name="Jahodarova E."/>
            <person name="Nykrynova M."/>
            <person name="Rychlik I."/>
        </authorList>
    </citation>
    <scope>NUCLEOTIDE SEQUENCE [LARGE SCALE GENOMIC DNA]</scope>
    <source>
        <strain evidence="10">ET341</strain>
    </source>
</reference>
<evidence type="ECO:0000256" key="2">
    <source>
        <dbReference type="ARBA" id="ARBA00022438"/>
    </source>
</evidence>
<evidence type="ECO:0000313" key="10">
    <source>
        <dbReference type="Proteomes" id="UP001529275"/>
    </source>
</evidence>
<proteinExistence type="inferred from homology"/>
<evidence type="ECO:0000256" key="1">
    <source>
        <dbReference type="ARBA" id="ARBA00002521"/>
    </source>
</evidence>
<name>A0ABT7UKA6_9FIRM</name>
<reference evidence="9 10" key="2">
    <citation type="submission" date="2023-06" db="EMBL/GenBank/DDBJ databases">
        <authorList>
            <person name="Zeman M."/>
            <person name="Kubasova T."/>
            <person name="Jahodarova E."/>
            <person name="Nykrynova M."/>
            <person name="Rychlik I."/>
        </authorList>
    </citation>
    <scope>NUCLEOTIDE SEQUENCE [LARGE SCALE GENOMIC DNA]</scope>
    <source>
        <strain evidence="9 10">ET341</strain>
    </source>
</reference>
<comment type="cofactor">
    <cofactor evidence="6">
        <name>Co(2+)</name>
        <dbReference type="ChEBI" id="CHEBI:48828"/>
    </cofactor>
    <cofactor evidence="6">
        <name>Zn(2+)</name>
        <dbReference type="ChEBI" id="CHEBI:29105"/>
    </cofactor>
    <cofactor evidence="6">
        <name>Mn(2+)</name>
        <dbReference type="ChEBI" id="CHEBI:29035"/>
    </cofactor>
    <cofactor evidence="6">
        <name>Fe(2+)</name>
        <dbReference type="ChEBI" id="CHEBI:29033"/>
    </cofactor>
    <text evidence="6">Binds 2 divalent metal cations per subunit. Has a high-affinity and a low affinity metal-binding site. The true nature of the physiological cofactor is under debate. The enzyme is active with cobalt, zinc, manganese or divalent iron ions. Most likely, methionine aminopeptidases function as mononuclear Fe(2+)-metalloproteases under physiological conditions, and the catalytically relevant metal-binding site has been assigned to the histidine-containing high-affinity site.</text>
</comment>
<gene>
    <name evidence="6" type="primary">map</name>
    <name evidence="9" type="ORF">QUV98_09615</name>
</gene>
<comment type="similarity">
    <text evidence="6">Belongs to the peptidase M24A family. Methionine aminopeptidase type 1 subfamily.</text>
</comment>
<feature type="binding site" evidence="6">
    <location>
        <position position="210"/>
    </location>
    <ligand>
        <name>a divalent metal cation</name>
        <dbReference type="ChEBI" id="CHEBI:60240"/>
        <label>2</label>
        <note>catalytic</note>
    </ligand>
</feature>
<comment type="caution">
    <text evidence="9">The sequence shown here is derived from an EMBL/GenBank/DDBJ whole genome shotgun (WGS) entry which is preliminary data.</text>
</comment>
<feature type="binding site" evidence="6">
    <location>
        <position position="243"/>
    </location>
    <ligand>
        <name>a divalent metal cation</name>
        <dbReference type="ChEBI" id="CHEBI:60240"/>
        <label>2</label>
        <note>catalytic</note>
    </ligand>
</feature>
<feature type="binding site" evidence="6">
    <location>
        <position position="117"/>
    </location>
    <ligand>
        <name>substrate</name>
    </ligand>
</feature>
<dbReference type="PRINTS" id="PR00599">
    <property type="entry name" value="MAPEPTIDASE"/>
</dbReference>
<evidence type="ECO:0000313" key="9">
    <source>
        <dbReference type="EMBL" id="MDM8196570.1"/>
    </source>
</evidence>
<dbReference type="PROSITE" id="PS00680">
    <property type="entry name" value="MAP_1"/>
    <property type="match status" value="1"/>
</dbReference>